<protein>
    <submittedName>
        <fullName evidence="3">UDP-glycosyltransferase</fullName>
    </submittedName>
</protein>
<organism evidence="3 4">
    <name type="scientific">Datura stramonium</name>
    <name type="common">Jimsonweed</name>
    <name type="synonym">Common thornapple</name>
    <dbReference type="NCBI Taxonomy" id="4076"/>
    <lineage>
        <taxon>Eukaryota</taxon>
        <taxon>Viridiplantae</taxon>
        <taxon>Streptophyta</taxon>
        <taxon>Embryophyta</taxon>
        <taxon>Tracheophyta</taxon>
        <taxon>Spermatophyta</taxon>
        <taxon>Magnoliopsida</taxon>
        <taxon>eudicotyledons</taxon>
        <taxon>Gunneridae</taxon>
        <taxon>Pentapetalae</taxon>
        <taxon>asterids</taxon>
        <taxon>lamiids</taxon>
        <taxon>Solanales</taxon>
        <taxon>Solanaceae</taxon>
        <taxon>Solanoideae</taxon>
        <taxon>Datureae</taxon>
        <taxon>Datura</taxon>
    </lineage>
</organism>
<dbReference type="Gene3D" id="3.40.50.2000">
    <property type="entry name" value="Glycogen Phosphorylase B"/>
    <property type="match status" value="2"/>
</dbReference>
<dbReference type="EMBL" id="JACEIK010000911">
    <property type="protein sequence ID" value="MCD7463745.1"/>
    <property type="molecule type" value="Genomic_DNA"/>
</dbReference>
<proteinExistence type="inferred from homology"/>
<keyword evidence="4" id="KW-1185">Reference proteome</keyword>
<feature type="region of interest" description="Disordered" evidence="2">
    <location>
        <begin position="99"/>
        <end position="122"/>
    </location>
</feature>
<evidence type="ECO:0000313" key="4">
    <source>
        <dbReference type="Proteomes" id="UP000823775"/>
    </source>
</evidence>
<evidence type="ECO:0000256" key="2">
    <source>
        <dbReference type="SAM" id="MobiDB-lite"/>
    </source>
</evidence>
<evidence type="ECO:0000313" key="3">
    <source>
        <dbReference type="EMBL" id="MCD7463745.1"/>
    </source>
</evidence>
<dbReference type="PANTHER" id="PTHR48049">
    <property type="entry name" value="GLYCOSYLTRANSFERASE"/>
    <property type="match status" value="1"/>
</dbReference>
<dbReference type="InterPro" id="IPR050481">
    <property type="entry name" value="UDP-glycosyltransf_plant"/>
</dbReference>
<name>A0ABS8SXI7_DATST</name>
<evidence type="ECO:0000256" key="1">
    <source>
        <dbReference type="ARBA" id="ARBA00009995"/>
    </source>
</evidence>
<accession>A0ABS8SXI7</accession>
<gene>
    <name evidence="3" type="primary">UF3GT_5</name>
    <name evidence="3" type="ORF">HAX54_051314</name>
</gene>
<dbReference type="PANTHER" id="PTHR48049:SF91">
    <property type="entry name" value="UDP-GLYCOSYLTRANSFERASE 79B7-RELATED"/>
    <property type="match status" value="1"/>
</dbReference>
<dbReference type="SUPFAM" id="SSF53756">
    <property type="entry name" value="UDP-Glycosyltransferase/glycogen phosphorylase"/>
    <property type="match status" value="1"/>
</dbReference>
<comment type="similarity">
    <text evidence="1">Belongs to the UDP-glycosyltransferase family.</text>
</comment>
<comment type="caution">
    <text evidence="3">The sequence shown here is derived from an EMBL/GenBank/DDBJ whole genome shotgun (WGS) entry which is preliminary data.</text>
</comment>
<sequence length="122" mass="13590">MTLCDAIAMKTCREIDGTFGDYIATQFKSQSFYTGPVLPEPKKEPLEEHGLSNWLEKFEPGSVVFCGFGSQLFLEKKQFQELVLGLELTGLPFLLAVKPPEGTNSTEEALPEGFKKGLKKRD</sequence>
<reference evidence="3 4" key="1">
    <citation type="journal article" date="2021" name="BMC Genomics">
        <title>Datura genome reveals duplications of psychoactive alkaloid biosynthetic genes and high mutation rate following tissue culture.</title>
        <authorList>
            <person name="Rajewski A."/>
            <person name="Carter-House D."/>
            <person name="Stajich J."/>
            <person name="Litt A."/>
        </authorList>
    </citation>
    <scope>NUCLEOTIDE SEQUENCE [LARGE SCALE GENOMIC DNA]</scope>
    <source>
        <strain evidence="3">AR-01</strain>
    </source>
</reference>
<dbReference type="Proteomes" id="UP000823775">
    <property type="component" value="Unassembled WGS sequence"/>
</dbReference>